<keyword evidence="4" id="KW-0812">Transmembrane</keyword>
<keyword evidence="9" id="KW-0325">Glycoprotein</keyword>
<evidence type="ECO:0000256" key="5">
    <source>
        <dbReference type="ARBA" id="ARBA00022968"/>
    </source>
</evidence>
<keyword evidence="8" id="KW-0472">Membrane</keyword>
<evidence type="ECO:0000256" key="2">
    <source>
        <dbReference type="ARBA" id="ARBA00010569"/>
    </source>
</evidence>
<evidence type="ECO:0000256" key="7">
    <source>
        <dbReference type="ARBA" id="ARBA00023034"/>
    </source>
</evidence>
<dbReference type="Pfam" id="PF03567">
    <property type="entry name" value="Sulfotransfer_2"/>
    <property type="match status" value="1"/>
</dbReference>
<comment type="subcellular location">
    <subcellularLocation>
        <location evidence="1">Golgi apparatus membrane</location>
        <topology evidence="1">Single-pass type II membrane protein</topology>
    </subcellularLocation>
</comment>
<dbReference type="InterPro" id="IPR007734">
    <property type="entry name" value="Heparan_SO4_2-O-STrfase"/>
</dbReference>
<evidence type="ECO:0000313" key="10">
    <source>
        <dbReference type="EMBL" id="CAL4067732.1"/>
    </source>
</evidence>
<dbReference type="Gene3D" id="3.40.50.300">
    <property type="entry name" value="P-loop containing nucleotide triphosphate hydrolases"/>
    <property type="match status" value="1"/>
</dbReference>
<organism evidence="10 11">
    <name type="scientific">Meganyctiphanes norvegica</name>
    <name type="common">Northern krill</name>
    <name type="synonym">Thysanopoda norvegica</name>
    <dbReference type="NCBI Taxonomy" id="48144"/>
    <lineage>
        <taxon>Eukaryota</taxon>
        <taxon>Metazoa</taxon>
        <taxon>Ecdysozoa</taxon>
        <taxon>Arthropoda</taxon>
        <taxon>Crustacea</taxon>
        <taxon>Multicrustacea</taxon>
        <taxon>Malacostraca</taxon>
        <taxon>Eumalacostraca</taxon>
        <taxon>Eucarida</taxon>
        <taxon>Euphausiacea</taxon>
        <taxon>Euphausiidae</taxon>
        <taxon>Meganyctiphanes</taxon>
    </lineage>
</organism>
<evidence type="ECO:0000256" key="1">
    <source>
        <dbReference type="ARBA" id="ARBA00004323"/>
    </source>
</evidence>
<reference evidence="10 11" key="1">
    <citation type="submission" date="2024-05" db="EMBL/GenBank/DDBJ databases">
        <authorList>
            <person name="Wallberg A."/>
        </authorList>
    </citation>
    <scope>NUCLEOTIDE SEQUENCE [LARGE SCALE GENOMIC DNA]</scope>
</reference>
<keyword evidence="3" id="KW-0808">Transferase</keyword>
<keyword evidence="11" id="KW-1185">Reference proteome</keyword>
<sequence>MFLRGQRLSDMVACVCVPTTFVLYLHLMVTQNAFEEPQLMEVDYSSASAIRPLEDTSLHSETTAYIPEHLKSPSHIQRLLNVTVGAREEILLVTPILRCGATTTRNILKLLRSQNHFNLIADPPKKAEVVHIPNLTAQRYIAGNISAFKSPSAVMQSFAYINFTQFGYQRPIQIAMVRDPIARAVSWFYHARAPFQIIERHNRFPDTKFPTRKFLKKDIETCLKDRKDIECRYLPGKARYGHTVEFFCGHEENCIIFGDYEGMQRAKKVVETEFAVVGILEDWDKTLAVLEHYIPRFFKGVTQVYKDKLQDNKQLTNMNFYKPKVDPKAIDYLRKNFTVEAEFYDFLRQRLDQQYKAIKLDTI</sequence>
<protein>
    <recommendedName>
        <fullName evidence="12">Heparan sulfate 2-O-sulfotransferase pipe</fullName>
    </recommendedName>
</protein>
<keyword evidence="6" id="KW-1133">Transmembrane helix</keyword>
<dbReference type="PANTHER" id="PTHR12129:SF20">
    <property type="entry name" value="HEPARAN SULFATE 2-O-SULFOTRANSFERASE PIPE"/>
    <property type="match status" value="1"/>
</dbReference>
<name>A0AAV2PZI4_MEGNR</name>
<keyword evidence="7" id="KW-0333">Golgi apparatus</keyword>
<evidence type="ECO:0000256" key="9">
    <source>
        <dbReference type="ARBA" id="ARBA00023180"/>
    </source>
</evidence>
<evidence type="ECO:0000256" key="4">
    <source>
        <dbReference type="ARBA" id="ARBA00022692"/>
    </source>
</evidence>
<dbReference type="PANTHER" id="PTHR12129">
    <property type="entry name" value="HEPARAN SULFATE 2-O-SULFOTRANSFERASE"/>
    <property type="match status" value="1"/>
</dbReference>
<dbReference type="EMBL" id="CAXKWB010002791">
    <property type="protein sequence ID" value="CAL4067732.1"/>
    <property type="molecule type" value="Genomic_DNA"/>
</dbReference>
<dbReference type="AlphaFoldDB" id="A0AAV2PZI4"/>
<proteinExistence type="inferred from homology"/>
<gene>
    <name evidence="10" type="ORF">MNOR_LOCUS6680</name>
</gene>
<accession>A0AAV2PZI4</accession>
<evidence type="ECO:0000313" key="11">
    <source>
        <dbReference type="Proteomes" id="UP001497623"/>
    </source>
</evidence>
<evidence type="ECO:0008006" key="12">
    <source>
        <dbReference type="Google" id="ProtNLM"/>
    </source>
</evidence>
<dbReference type="Proteomes" id="UP001497623">
    <property type="component" value="Unassembled WGS sequence"/>
</dbReference>
<evidence type="ECO:0000256" key="8">
    <source>
        <dbReference type="ARBA" id="ARBA00023136"/>
    </source>
</evidence>
<dbReference type="InterPro" id="IPR027417">
    <property type="entry name" value="P-loop_NTPase"/>
</dbReference>
<dbReference type="SUPFAM" id="SSF52540">
    <property type="entry name" value="P-loop containing nucleoside triphosphate hydrolases"/>
    <property type="match status" value="1"/>
</dbReference>
<comment type="similarity">
    <text evidence="2">Belongs to the sulfotransferase 3 family.</text>
</comment>
<comment type="caution">
    <text evidence="10">The sequence shown here is derived from an EMBL/GenBank/DDBJ whole genome shotgun (WGS) entry which is preliminary data.</text>
</comment>
<dbReference type="GO" id="GO:0008146">
    <property type="term" value="F:sulfotransferase activity"/>
    <property type="evidence" value="ECO:0007669"/>
    <property type="project" value="InterPro"/>
</dbReference>
<evidence type="ECO:0000256" key="3">
    <source>
        <dbReference type="ARBA" id="ARBA00022679"/>
    </source>
</evidence>
<evidence type="ECO:0000256" key="6">
    <source>
        <dbReference type="ARBA" id="ARBA00022989"/>
    </source>
</evidence>
<dbReference type="GO" id="GO:0000139">
    <property type="term" value="C:Golgi membrane"/>
    <property type="evidence" value="ECO:0007669"/>
    <property type="project" value="UniProtKB-SubCell"/>
</dbReference>
<keyword evidence="5" id="KW-0735">Signal-anchor</keyword>
<dbReference type="InterPro" id="IPR005331">
    <property type="entry name" value="Sulfotransferase"/>
</dbReference>